<dbReference type="OrthoDB" id="1914839at2759"/>
<feature type="region of interest" description="Disordered" evidence="3">
    <location>
        <begin position="10"/>
        <end position="31"/>
    </location>
</feature>
<dbReference type="CDD" id="cd24142">
    <property type="entry name" value="ACL4-like"/>
    <property type="match status" value="1"/>
</dbReference>
<accession>A0A4Q2DNW4</accession>
<dbReference type="Proteomes" id="UP000290288">
    <property type="component" value="Unassembled WGS sequence"/>
</dbReference>
<evidence type="ECO:0000313" key="5">
    <source>
        <dbReference type="Proteomes" id="UP000290288"/>
    </source>
</evidence>
<reference evidence="4 5" key="1">
    <citation type="submission" date="2019-01" db="EMBL/GenBank/DDBJ databases">
        <title>Draft genome sequence of Psathyrella aberdarensis IHI B618.</title>
        <authorList>
            <person name="Buettner E."/>
            <person name="Kellner H."/>
        </authorList>
    </citation>
    <scope>NUCLEOTIDE SEQUENCE [LARGE SCALE GENOMIC DNA]</scope>
    <source>
        <strain evidence="4 5">IHI B618</strain>
    </source>
</reference>
<proteinExistence type="predicted"/>
<dbReference type="EMBL" id="SDEE01000097">
    <property type="protein sequence ID" value="RXW21739.1"/>
    <property type="molecule type" value="Genomic_DNA"/>
</dbReference>
<evidence type="ECO:0000256" key="1">
    <source>
        <dbReference type="ARBA" id="ARBA00022737"/>
    </source>
</evidence>
<feature type="compositionally biased region" description="Acidic residues" evidence="3">
    <location>
        <begin position="365"/>
        <end position="388"/>
    </location>
</feature>
<evidence type="ECO:0000256" key="2">
    <source>
        <dbReference type="ARBA" id="ARBA00022803"/>
    </source>
</evidence>
<dbReference type="PANTHER" id="PTHR44943">
    <property type="entry name" value="CELLULOSE SYNTHASE OPERON PROTEIN C"/>
    <property type="match status" value="1"/>
</dbReference>
<keyword evidence="1" id="KW-0677">Repeat</keyword>
<comment type="caution">
    <text evidence="4">The sequence shown here is derived from an EMBL/GenBank/DDBJ whole genome shotgun (WGS) entry which is preliminary data.</text>
</comment>
<sequence length="388" mass="43231">MPTLTFSIISSAMGRTKPKKKHPSKVQEPANVVKEEPSISALLEKAQSLIVQCDYELALKFIQRILEKDASNVEAKEMLGVALLETGEIEQAKQAFQSLVPPSPLAPAVPPPSAYLYLAQLSEDDPRTALDCYKSAVNVLMGQLKGKEKAADGNGSDDELEIKSNIVRALVGQVEIWMDPQYDLCFEPEAEKTCEDLLNLALQTDPNNPEALQTFSSVRMSQQRPEEAKQCLEQAWSVWKDCEPDDPKLPPIPTRLNLVKLCIELALYTPALLVLHGIMSSDDQDVEAWYLEGWCFYLMSEQAKKSGGTYDELTWEELAKDSRDCLETCQVLHRNQDHPDKPILEHVQELISGLNALGIKPSSVDEGEDGGEWEEVDSEDDDGDIEMQ</sequence>
<dbReference type="InterPro" id="IPR051685">
    <property type="entry name" value="Ycf3/AcsC/BcsC/TPR_MFPF"/>
</dbReference>
<dbReference type="Pfam" id="PF14559">
    <property type="entry name" value="TPR_19"/>
    <property type="match status" value="1"/>
</dbReference>
<keyword evidence="5" id="KW-1185">Reference proteome</keyword>
<keyword evidence="2" id="KW-0802">TPR repeat</keyword>
<protein>
    <submittedName>
        <fullName evidence="4">Uncharacterized protein</fullName>
    </submittedName>
</protein>
<dbReference type="Gene3D" id="1.25.40.10">
    <property type="entry name" value="Tetratricopeptide repeat domain"/>
    <property type="match status" value="2"/>
</dbReference>
<name>A0A4Q2DNW4_9AGAR</name>
<organism evidence="4 5">
    <name type="scientific">Candolleomyces aberdarensis</name>
    <dbReference type="NCBI Taxonomy" id="2316362"/>
    <lineage>
        <taxon>Eukaryota</taxon>
        <taxon>Fungi</taxon>
        <taxon>Dikarya</taxon>
        <taxon>Basidiomycota</taxon>
        <taxon>Agaricomycotina</taxon>
        <taxon>Agaricomycetes</taxon>
        <taxon>Agaricomycetidae</taxon>
        <taxon>Agaricales</taxon>
        <taxon>Agaricineae</taxon>
        <taxon>Psathyrellaceae</taxon>
        <taxon>Candolleomyces</taxon>
    </lineage>
</organism>
<dbReference type="SUPFAM" id="SSF48452">
    <property type="entry name" value="TPR-like"/>
    <property type="match status" value="2"/>
</dbReference>
<evidence type="ECO:0000313" key="4">
    <source>
        <dbReference type="EMBL" id="RXW21739.1"/>
    </source>
</evidence>
<evidence type="ECO:0000256" key="3">
    <source>
        <dbReference type="SAM" id="MobiDB-lite"/>
    </source>
</evidence>
<dbReference type="AlphaFoldDB" id="A0A4Q2DNW4"/>
<dbReference type="PANTHER" id="PTHR44943:SF4">
    <property type="entry name" value="TPR REPEAT-CONTAINING PROTEIN MJ0798"/>
    <property type="match status" value="1"/>
</dbReference>
<dbReference type="STRING" id="2316362.A0A4Q2DNW4"/>
<gene>
    <name evidence="4" type="ORF">EST38_g4116</name>
</gene>
<dbReference type="InterPro" id="IPR011990">
    <property type="entry name" value="TPR-like_helical_dom_sf"/>
</dbReference>
<feature type="region of interest" description="Disordered" evidence="3">
    <location>
        <begin position="360"/>
        <end position="388"/>
    </location>
</feature>